<comment type="caution">
    <text evidence="2">The sequence shown here is derived from an EMBL/GenBank/DDBJ whole genome shotgun (WGS) entry which is preliminary data.</text>
</comment>
<feature type="region of interest" description="Disordered" evidence="1">
    <location>
        <begin position="29"/>
        <end position="78"/>
    </location>
</feature>
<evidence type="ECO:0000313" key="2">
    <source>
        <dbReference type="EMBL" id="KAJ9482272.1"/>
    </source>
</evidence>
<feature type="compositionally biased region" description="Basic and acidic residues" evidence="1">
    <location>
        <begin position="39"/>
        <end position="49"/>
    </location>
</feature>
<feature type="compositionally biased region" description="Pro residues" evidence="1">
    <location>
        <begin position="60"/>
        <end position="75"/>
    </location>
</feature>
<dbReference type="PANTHER" id="PTHR39599">
    <property type="entry name" value="GPI-ANCHORED PROTEIN (EUROFUNG)-RELATED-RELATED"/>
    <property type="match status" value="1"/>
</dbReference>
<dbReference type="EMBL" id="LACB01000585">
    <property type="protein sequence ID" value="KAJ9482272.1"/>
    <property type="molecule type" value="Genomic_DNA"/>
</dbReference>
<organism evidence="2 3">
    <name type="scientific">Penicillium thymicola</name>
    <dbReference type="NCBI Taxonomy" id="293382"/>
    <lineage>
        <taxon>Eukaryota</taxon>
        <taxon>Fungi</taxon>
        <taxon>Dikarya</taxon>
        <taxon>Ascomycota</taxon>
        <taxon>Pezizomycotina</taxon>
        <taxon>Eurotiomycetes</taxon>
        <taxon>Eurotiomycetidae</taxon>
        <taxon>Eurotiales</taxon>
        <taxon>Aspergillaceae</taxon>
        <taxon>Penicillium</taxon>
    </lineage>
</organism>
<sequence>MRYLYRSAVFVRIPKISLQTASIQFVDTRVQPPDNAPNDETKHENENKPLKHPIQSIQPRPRPSPSNKPFQPRPQTPRMRASRWIWIAATFLTSTVHSTETAPFTAAEKATANKRAFEVLRILRRDDNNCPGGFNPCTELGNANACCKQGTNCSRDEANNIACCASGASCTGSLTGTKTTGTGTGTVFMFPSGATATITESEASSVTGSTLDGAYPFVVVPTTFKNAETCSSYYSVCQSEYTLCTGNLMGRYGVTIGAAGGGKTVQAVTAASQATSICSSLSVEACHGINLAYCSGVATQTGSADADGNDASPARLSSLHDLVFGLAVGVAGMFI</sequence>
<reference evidence="2" key="2">
    <citation type="journal article" date="2016" name="Fungal Biol.">
        <title>Ochratoxin A production by Penicillium thymicola.</title>
        <authorList>
            <person name="Nguyen H.D.T."/>
            <person name="McMullin D.R."/>
            <person name="Ponomareva E."/>
            <person name="Riley R."/>
            <person name="Pomraning K.R."/>
            <person name="Baker S.E."/>
            <person name="Seifert K.A."/>
        </authorList>
    </citation>
    <scope>NUCLEOTIDE SEQUENCE</scope>
    <source>
        <strain evidence="2">DAOM 180753</strain>
    </source>
</reference>
<dbReference type="AlphaFoldDB" id="A0AAI9T7P4"/>
<dbReference type="Proteomes" id="UP001227192">
    <property type="component" value="Unassembled WGS sequence"/>
</dbReference>
<reference evidence="2" key="1">
    <citation type="submission" date="2015-06" db="EMBL/GenBank/DDBJ databases">
        <authorList>
            <person name="Nguyen H."/>
        </authorList>
    </citation>
    <scope>NUCLEOTIDE SEQUENCE</scope>
    <source>
        <strain evidence="2">DAOM 180753</strain>
    </source>
</reference>
<name>A0AAI9T7P4_PENTH</name>
<gene>
    <name evidence="2" type="ORF">VN97_g11163</name>
</gene>
<protein>
    <submittedName>
        <fullName evidence="2">Uncharacterized protein</fullName>
    </submittedName>
</protein>
<dbReference type="PANTHER" id="PTHR39599:SF1">
    <property type="entry name" value="GPI-ANCHORED PROTEIN (EUROFUNG)"/>
    <property type="match status" value="1"/>
</dbReference>
<evidence type="ECO:0000313" key="3">
    <source>
        <dbReference type="Proteomes" id="UP001227192"/>
    </source>
</evidence>
<evidence type="ECO:0000256" key="1">
    <source>
        <dbReference type="SAM" id="MobiDB-lite"/>
    </source>
</evidence>
<keyword evidence="3" id="KW-1185">Reference proteome</keyword>
<proteinExistence type="predicted"/>
<accession>A0AAI9T7P4</accession>